<sequence length="202" mass="22513">MHVGWGHHMICNKKYHSMLPSKDTVAAFFNCDANCIDPNHPSKEELSLVELQGHVMHGVFHCNGFGHLLCINGVETGSDLAGHQIMDFWDRLCTGLRDRKVSLCDVSKKRGMELRLLHGLANGKSWFCRWGYEFGRGCYGVTQPETKMGLNGVVKKGMGLGEMAFKKEGGVINRFPGHMAAATRAIRQRLKVSDLVIEVRDA</sequence>
<evidence type="ECO:0000313" key="1">
    <source>
        <dbReference type="EMBL" id="GKU89824.1"/>
    </source>
</evidence>
<keyword evidence="2" id="KW-1185">Reference proteome</keyword>
<dbReference type="PANTHER" id="PTHR46201">
    <property type="entry name" value="PHD FINGER PROTEIN MALE MEIOCYTE DEATH 1-RELATED"/>
    <property type="match status" value="1"/>
</dbReference>
<protein>
    <submittedName>
        <fullName evidence="1">Uncharacterized protein</fullName>
    </submittedName>
</protein>
<proteinExistence type="predicted"/>
<dbReference type="Proteomes" id="UP001054252">
    <property type="component" value="Unassembled WGS sequence"/>
</dbReference>
<name>A0AAV5HV59_9ROSI</name>
<dbReference type="PANTHER" id="PTHR46201:SF1">
    <property type="entry name" value="PHD FINGER PROTEIN MALE STERILITY 1"/>
    <property type="match status" value="1"/>
</dbReference>
<accession>A0AAV5HV59</accession>
<comment type="caution">
    <text evidence="1">The sequence shown here is derived from an EMBL/GenBank/DDBJ whole genome shotgun (WGS) entry which is preliminary data.</text>
</comment>
<evidence type="ECO:0000313" key="2">
    <source>
        <dbReference type="Proteomes" id="UP001054252"/>
    </source>
</evidence>
<dbReference type="EMBL" id="BPVZ01000003">
    <property type="protein sequence ID" value="GKU89824.1"/>
    <property type="molecule type" value="Genomic_DNA"/>
</dbReference>
<dbReference type="AlphaFoldDB" id="A0AAV5HV59"/>
<reference evidence="1 2" key="1">
    <citation type="journal article" date="2021" name="Commun. Biol.">
        <title>The genome of Shorea leprosula (Dipterocarpaceae) highlights the ecological relevance of drought in aseasonal tropical rainforests.</title>
        <authorList>
            <person name="Ng K.K.S."/>
            <person name="Kobayashi M.J."/>
            <person name="Fawcett J.A."/>
            <person name="Hatakeyama M."/>
            <person name="Paape T."/>
            <person name="Ng C.H."/>
            <person name="Ang C.C."/>
            <person name="Tnah L.H."/>
            <person name="Lee C.T."/>
            <person name="Nishiyama T."/>
            <person name="Sese J."/>
            <person name="O'Brien M.J."/>
            <person name="Copetti D."/>
            <person name="Mohd Noor M.I."/>
            <person name="Ong R.C."/>
            <person name="Putra M."/>
            <person name="Sireger I.Z."/>
            <person name="Indrioko S."/>
            <person name="Kosugi Y."/>
            <person name="Izuno A."/>
            <person name="Isagi Y."/>
            <person name="Lee S.L."/>
            <person name="Shimizu K.K."/>
        </authorList>
    </citation>
    <scope>NUCLEOTIDE SEQUENCE [LARGE SCALE GENOMIC DNA]</scope>
    <source>
        <strain evidence="1">214</strain>
    </source>
</reference>
<organism evidence="1 2">
    <name type="scientific">Rubroshorea leprosula</name>
    <dbReference type="NCBI Taxonomy" id="152421"/>
    <lineage>
        <taxon>Eukaryota</taxon>
        <taxon>Viridiplantae</taxon>
        <taxon>Streptophyta</taxon>
        <taxon>Embryophyta</taxon>
        <taxon>Tracheophyta</taxon>
        <taxon>Spermatophyta</taxon>
        <taxon>Magnoliopsida</taxon>
        <taxon>eudicotyledons</taxon>
        <taxon>Gunneridae</taxon>
        <taxon>Pentapetalae</taxon>
        <taxon>rosids</taxon>
        <taxon>malvids</taxon>
        <taxon>Malvales</taxon>
        <taxon>Dipterocarpaceae</taxon>
        <taxon>Rubroshorea</taxon>
    </lineage>
</organism>
<gene>
    <name evidence="1" type="ORF">SLEP1_g3911</name>
</gene>